<evidence type="ECO:0000313" key="1">
    <source>
        <dbReference type="EMBL" id="KNC70395.1"/>
    </source>
</evidence>
<dbReference type="Proteomes" id="UP000054560">
    <property type="component" value="Unassembled WGS sequence"/>
</dbReference>
<accession>A0A0L0F0Z7</accession>
<protein>
    <submittedName>
        <fullName evidence="1">Uncharacterized protein</fullName>
    </submittedName>
</protein>
<proteinExistence type="predicted"/>
<feature type="non-terminal residue" evidence="1">
    <location>
        <position position="1"/>
    </location>
</feature>
<feature type="non-terminal residue" evidence="1">
    <location>
        <position position="178"/>
    </location>
</feature>
<organism evidence="1 2">
    <name type="scientific">Sphaeroforma arctica JP610</name>
    <dbReference type="NCBI Taxonomy" id="667725"/>
    <lineage>
        <taxon>Eukaryota</taxon>
        <taxon>Ichthyosporea</taxon>
        <taxon>Ichthyophonida</taxon>
        <taxon>Sphaeroforma</taxon>
    </lineage>
</organism>
<name>A0A0L0F0Z7_9EUKA</name>
<dbReference type="GO" id="GO:0003676">
    <property type="term" value="F:nucleic acid binding"/>
    <property type="evidence" value="ECO:0007669"/>
    <property type="project" value="InterPro"/>
</dbReference>
<dbReference type="EMBL" id="KQ251273">
    <property type="protein sequence ID" value="KNC70395.1"/>
    <property type="molecule type" value="Genomic_DNA"/>
</dbReference>
<sequence>ANVQGNTTRPQDNGGSLLATTLRATHHHAGVVKLGFSFRQDHRVLYHGTGHSDAFHTLCAFVDIQRMHARLGLCARDETYCSAVDQAEDEDEKEENWDCGFNKNQVCDEKLPGSGIGVAESRAEMTYLPLSARLDEKIGSKILGPKIDKKIRGKLLGLQAVTRDVLGCHLSKAQQCSE</sequence>
<dbReference type="RefSeq" id="XP_014144297.1">
    <property type="nucleotide sequence ID" value="XM_014288822.1"/>
</dbReference>
<dbReference type="InterPro" id="IPR036397">
    <property type="entry name" value="RNaseH_sf"/>
</dbReference>
<dbReference type="Gene3D" id="3.30.420.10">
    <property type="entry name" value="Ribonuclease H-like superfamily/Ribonuclease H"/>
    <property type="match status" value="1"/>
</dbReference>
<gene>
    <name evidence="1" type="ORF">SARC_17079</name>
</gene>
<reference evidence="1 2" key="1">
    <citation type="submission" date="2011-02" db="EMBL/GenBank/DDBJ databases">
        <title>The Genome Sequence of Sphaeroforma arctica JP610.</title>
        <authorList>
            <consortium name="The Broad Institute Genome Sequencing Platform"/>
            <person name="Russ C."/>
            <person name="Cuomo C."/>
            <person name="Young S.K."/>
            <person name="Zeng Q."/>
            <person name="Gargeya S."/>
            <person name="Alvarado L."/>
            <person name="Berlin A."/>
            <person name="Chapman S.B."/>
            <person name="Chen Z."/>
            <person name="Freedman E."/>
            <person name="Gellesch M."/>
            <person name="Goldberg J."/>
            <person name="Griggs A."/>
            <person name="Gujja S."/>
            <person name="Heilman E."/>
            <person name="Heiman D."/>
            <person name="Howarth C."/>
            <person name="Mehta T."/>
            <person name="Neiman D."/>
            <person name="Pearson M."/>
            <person name="Roberts A."/>
            <person name="Saif S."/>
            <person name="Shea T."/>
            <person name="Shenoy N."/>
            <person name="Sisk P."/>
            <person name="Stolte C."/>
            <person name="Sykes S."/>
            <person name="White J."/>
            <person name="Yandava C."/>
            <person name="Burger G."/>
            <person name="Gray M.W."/>
            <person name="Holland P.W.H."/>
            <person name="King N."/>
            <person name="Lang F.B.F."/>
            <person name="Roger A.J."/>
            <person name="Ruiz-Trillo I."/>
            <person name="Haas B."/>
            <person name="Nusbaum C."/>
            <person name="Birren B."/>
        </authorList>
    </citation>
    <scope>NUCLEOTIDE SEQUENCE [LARGE SCALE GENOMIC DNA]</scope>
    <source>
        <strain evidence="1 2">JP610</strain>
    </source>
</reference>
<dbReference type="GeneID" id="25917583"/>
<evidence type="ECO:0000313" key="2">
    <source>
        <dbReference type="Proteomes" id="UP000054560"/>
    </source>
</evidence>
<keyword evidence="2" id="KW-1185">Reference proteome</keyword>
<dbReference type="AlphaFoldDB" id="A0A0L0F0Z7"/>